<proteinExistence type="predicted"/>
<gene>
    <name evidence="1" type="ORF">CWI69_07990</name>
</gene>
<protein>
    <recommendedName>
        <fullName evidence="3">SsuA/THI5-like domain-containing protein</fullName>
    </recommendedName>
</protein>
<reference evidence="2" key="1">
    <citation type="journal article" date="2018" name="Front. Microbiol.">
        <title>Genome-Based Analysis Reveals the Taxonomy and Diversity of the Family Idiomarinaceae.</title>
        <authorList>
            <person name="Liu Y."/>
            <person name="Lai Q."/>
            <person name="Shao Z."/>
        </authorList>
    </citation>
    <scope>NUCLEOTIDE SEQUENCE [LARGE SCALE GENOMIC DNA]</scope>
    <source>
        <strain evidence="2">BH195</strain>
    </source>
</reference>
<dbReference type="AlphaFoldDB" id="A0A432XW56"/>
<dbReference type="SUPFAM" id="SSF53850">
    <property type="entry name" value="Periplasmic binding protein-like II"/>
    <property type="match status" value="1"/>
</dbReference>
<accession>A0A432XW56</accession>
<dbReference type="EMBL" id="PIPW01000002">
    <property type="protein sequence ID" value="RUO52960.1"/>
    <property type="molecule type" value="Genomic_DNA"/>
</dbReference>
<keyword evidence="2" id="KW-1185">Reference proteome</keyword>
<name>A0A432XW56_9GAMM</name>
<dbReference type="Proteomes" id="UP000287198">
    <property type="component" value="Unassembled WGS sequence"/>
</dbReference>
<evidence type="ECO:0008006" key="3">
    <source>
        <dbReference type="Google" id="ProtNLM"/>
    </source>
</evidence>
<evidence type="ECO:0000313" key="1">
    <source>
        <dbReference type="EMBL" id="RUO52960.1"/>
    </source>
</evidence>
<dbReference type="Gene3D" id="3.40.190.10">
    <property type="entry name" value="Periplasmic binding protein-like II"/>
    <property type="match status" value="1"/>
</dbReference>
<evidence type="ECO:0000313" key="2">
    <source>
        <dbReference type="Proteomes" id="UP000287198"/>
    </source>
</evidence>
<sequence>MGCNPPQDDVVIVGNAWLGTMPIITLAAIDPQTRPAGLKTVMLVSDTSVLHMLGNGAVSGAILTLDNALSVNTVTDGDYCLAMILDRSLGADAVLVKEGWSWQSDTTISVGMEDSTLARYMLSRWLEHEQIPASAVIPRILLPTQHIAAFTNGQTDAIVTYQPFVERLRSRGAKVIFDSSTENVAVLNVLIVRKAVWPRAEPRVQQLKTKLWPQALTRLRQRDEAFWQGLSELTELTTDGLELALEGIQFVDLADQENAMQRLLAHDMPATSEYLIASGVHESIVPLTPCGASQ</sequence>
<comment type="caution">
    <text evidence="1">The sequence shown here is derived from an EMBL/GenBank/DDBJ whole genome shotgun (WGS) entry which is preliminary data.</text>
</comment>
<organism evidence="1 2">
    <name type="scientific">Pseudidiomarina halophila</name>
    <dbReference type="NCBI Taxonomy" id="1449799"/>
    <lineage>
        <taxon>Bacteria</taxon>
        <taxon>Pseudomonadati</taxon>
        <taxon>Pseudomonadota</taxon>
        <taxon>Gammaproteobacteria</taxon>
        <taxon>Alteromonadales</taxon>
        <taxon>Idiomarinaceae</taxon>
        <taxon>Pseudidiomarina</taxon>
    </lineage>
</organism>